<evidence type="ECO:0000313" key="3">
    <source>
        <dbReference type="Proteomes" id="UP000438429"/>
    </source>
</evidence>
<feature type="region of interest" description="Disordered" evidence="1">
    <location>
        <begin position="1"/>
        <end position="32"/>
    </location>
</feature>
<dbReference type="AlphaFoldDB" id="A0A6A4SVP5"/>
<sequence length="95" mass="9980">MSKPRALKSAESAGLTCSDDKSMDVTSEAQAGDNWNLKENTKLVSEQEDKAASGHKTVYEALNGIAGMPGLGSCIVECPSTVRSPCGANYCRIPT</sequence>
<proteinExistence type="predicted"/>
<gene>
    <name evidence="2" type="ORF">F2P81_012087</name>
</gene>
<evidence type="ECO:0000313" key="2">
    <source>
        <dbReference type="EMBL" id="KAF0036775.1"/>
    </source>
</evidence>
<reference evidence="2 3" key="1">
    <citation type="submission" date="2019-06" db="EMBL/GenBank/DDBJ databases">
        <title>Draft genomes of female and male turbot (Scophthalmus maximus).</title>
        <authorList>
            <person name="Xu H."/>
            <person name="Xu X.-W."/>
            <person name="Shao C."/>
            <person name="Chen S."/>
        </authorList>
    </citation>
    <scope>NUCLEOTIDE SEQUENCE [LARGE SCALE GENOMIC DNA]</scope>
    <source>
        <strain evidence="2">Ysfricsl-2016a</strain>
        <tissue evidence="2">Blood</tissue>
    </source>
</reference>
<organism evidence="2 3">
    <name type="scientific">Scophthalmus maximus</name>
    <name type="common">Turbot</name>
    <name type="synonym">Psetta maxima</name>
    <dbReference type="NCBI Taxonomy" id="52904"/>
    <lineage>
        <taxon>Eukaryota</taxon>
        <taxon>Metazoa</taxon>
        <taxon>Chordata</taxon>
        <taxon>Craniata</taxon>
        <taxon>Vertebrata</taxon>
        <taxon>Euteleostomi</taxon>
        <taxon>Actinopterygii</taxon>
        <taxon>Neopterygii</taxon>
        <taxon>Teleostei</taxon>
        <taxon>Neoteleostei</taxon>
        <taxon>Acanthomorphata</taxon>
        <taxon>Carangaria</taxon>
        <taxon>Pleuronectiformes</taxon>
        <taxon>Pleuronectoidei</taxon>
        <taxon>Scophthalmidae</taxon>
        <taxon>Scophthalmus</taxon>
    </lineage>
</organism>
<accession>A0A6A4SVP5</accession>
<protein>
    <submittedName>
        <fullName evidence="2">Uncharacterized protein</fullName>
    </submittedName>
</protein>
<evidence type="ECO:0000256" key="1">
    <source>
        <dbReference type="SAM" id="MobiDB-lite"/>
    </source>
</evidence>
<name>A0A6A4SVP5_SCOMX</name>
<dbReference type="Proteomes" id="UP000438429">
    <property type="component" value="Unassembled WGS sequence"/>
</dbReference>
<comment type="caution">
    <text evidence="2">The sequence shown here is derived from an EMBL/GenBank/DDBJ whole genome shotgun (WGS) entry which is preliminary data.</text>
</comment>
<dbReference type="EMBL" id="VEVO01000010">
    <property type="protein sequence ID" value="KAF0036775.1"/>
    <property type="molecule type" value="Genomic_DNA"/>
</dbReference>